<dbReference type="GO" id="GO:0018580">
    <property type="term" value="F:nitronate monooxygenase activity"/>
    <property type="evidence" value="ECO:0007669"/>
    <property type="project" value="InterPro"/>
</dbReference>
<comment type="catalytic activity">
    <reaction evidence="10">
        <text>3 propionate 3-nitronate + 3 O2 + H2O = 3 3-oxopropanoate + 2 nitrate + nitrite + H2O2 + 3 H(+)</text>
        <dbReference type="Rhea" id="RHEA:57332"/>
        <dbReference type="ChEBI" id="CHEBI:15377"/>
        <dbReference type="ChEBI" id="CHEBI:15378"/>
        <dbReference type="ChEBI" id="CHEBI:15379"/>
        <dbReference type="ChEBI" id="CHEBI:16240"/>
        <dbReference type="ChEBI" id="CHEBI:16301"/>
        <dbReference type="ChEBI" id="CHEBI:17632"/>
        <dbReference type="ChEBI" id="CHEBI:33190"/>
        <dbReference type="ChEBI" id="CHEBI:136067"/>
    </reaction>
</comment>
<evidence type="ECO:0000256" key="2">
    <source>
        <dbReference type="ARBA" id="ARBA00009881"/>
    </source>
</evidence>
<dbReference type="CDD" id="cd04730">
    <property type="entry name" value="NPD_like"/>
    <property type="match status" value="1"/>
</dbReference>
<dbReference type="SUPFAM" id="SSF51412">
    <property type="entry name" value="Inosine monophosphate dehydrogenase (IMPDH)"/>
    <property type="match status" value="1"/>
</dbReference>
<proteinExistence type="inferred from homology"/>
<dbReference type="GO" id="GO:0000166">
    <property type="term" value="F:nucleotide binding"/>
    <property type="evidence" value="ECO:0007669"/>
    <property type="project" value="UniProtKB-KW"/>
</dbReference>
<evidence type="ECO:0000313" key="12">
    <source>
        <dbReference type="EMBL" id="MCS4280754.1"/>
    </source>
</evidence>
<keyword evidence="8 12" id="KW-0503">Monooxygenase</keyword>
<dbReference type="PANTHER" id="PTHR42747:SF3">
    <property type="entry name" value="NITRONATE MONOOXYGENASE-RELATED"/>
    <property type="match status" value="1"/>
</dbReference>
<evidence type="ECO:0000256" key="6">
    <source>
        <dbReference type="ARBA" id="ARBA00022741"/>
    </source>
</evidence>
<keyword evidence="6" id="KW-0547">Nucleotide-binding</keyword>
<keyword evidence="4" id="KW-0285">Flavoprotein</keyword>
<dbReference type="GO" id="GO:0009636">
    <property type="term" value="P:response to toxic substance"/>
    <property type="evidence" value="ECO:0007669"/>
    <property type="project" value="UniProtKB-KW"/>
</dbReference>
<evidence type="ECO:0000256" key="5">
    <source>
        <dbReference type="ARBA" id="ARBA00022643"/>
    </source>
</evidence>
<dbReference type="RefSeq" id="WP_259261389.1">
    <property type="nucleotide sequence ID" value="NZ_JANUEK010000006.1"/>
</dbReference>
<evidence type="ECO:0000313" key="13">
    <source>
        <dbReference type="Proteomes" id="UP001320691"/>
    </source>
</evidence>
<comment type="cofactor">
    <cofactor evidence="1">
        <name>FMN</name>
        <dbReference type="ChEBI" id="CHEBI:58210"/>
    </cofactor>
</comment>
<comment type="similarity">
    <text evidence="2">Belongs to the nitronate monooxygenase family. NMO class I subfamily.</text>
</comment>
<organism evidence="12 13">
    <name type="scientific">Stenotrophomonas rhizophila</name>
    <dbReference type="NCBI Taxonomy" id="216778"/>
    <lineage>
        <taxon>Bacteria</taxon>
        <taxon>Pseudomonadati</taxon>
        <taxon>Pseudomonadota</taxon>
        <taxon>Gammaproteobacteria</taxon>
        <taxon>Lysobacterales</taxon>
        <taxon>Lysobacteraceae</taxon>
        <taxon>Stenotrophomonas</taxon>
    </lineage>
</organism>
<dbReference type="PANTHER" id="PTHR42747">
    <property type="entry name" value="NITRONATE MONOOXYGENASE-RELATED"/>
    <property type="match status" value="1"/>
</dbReference>
<reference evidence="12" key="1">
    <citation type="submission" date="2022-08" db="EMBL/GenBank/DDBJ databases">
        <title>Genomic analyses of the natural microbiome of Caenorhabditis elegans.</title>
        <authorList>
            <person name="Samuel B."/>
        </authorList>
    </citation>
    <scope>NUCLEOTIDE SEQUENCE</scope>
    <source>
        <strain evidence="12">BIGb0277</strain>
    </source>
</reference>
<evidence type="ECO:0000256" key="7">
    <source>
        <dbReference type="ARBA" id="ARBA00023002"/>
    </source>
</evidence>
<dbReference type="Gene3D" id="3.20.20.70">
    <property type="entry name" value="Aldolase class I"/>
    <property type="match status" value="1"/>
</dbReference>
<dbReference type="InterPro" id="IPR013785">
    <property type="entry name" value="Aldolase_TIM"/>
</dbReference>
<evidence type="ECO:0000256" key="3">
    <source>
        <dbReference type="ARBA" id="ARBA00022575"/>
    </source>
</evidence>
<dbReference type="InterPro" id="IPR004136">
    <property type="entry name" value="NMO"/>
</dbReference>
<dbReference type="FunFam" id="3.20.20.70:FF:000154">
    <property type="entry name" value="Probable nitronate monooxygenase"/>
    <property type="match status" value="1"/>
</dbReference>
<name>A0AAW5PLE8_9GAMM</name>
<keyword evidence="5" id="KW-0288">FMN</keyword>
<evidence type="ECO:0000256" key="9">
    <source>
        <dbReference type="ARBA" id="ARBA00031155"/>
    </source>
</evidence>
<comment type="caution">
    <text evidence="12">The sequence shown here is derived from an EMBL/GenBank/DDBJ whole genome shotgun (WGS) entry which is preliminary data.</text>
</comment>
<dbReference type="Pfam" id="PF03060">
    <property type="entry name" value="NMO"/>
    <property type="match status" value="1"/>
</dbReference>
<evidence type="ECO:0000256" key="8">
    <source>
        <dbReference type="ARBA" id="ARBA00023033"/>
    </source>
</evidence>
<evidence type="ECO:0000256" key="1">
    <source>
        <dbReference type="ARBA" id="ARBA00001917"/>
    </source>
</evidence>
<keyword evidence="3" id="KW-0216">Detoxification</keyword>
<keyword evidence="7 12" id="KW-0560">Oxidoreductase</keyword>
<gene>
    <name evidence="12" type="ORF">M2412_002748</name>
</gene>
<protein>
    <recommendedName>
        <fullName evidence="11">Nitronate monooxygenase</fullName>
    </recommendedName>
    <alternativeName>
        <fullName evidence="9">Propionate 3-nitronate monooxygenase</fullName>
    </alternativeName>
</protein>
<dbReference type="EMBL" id="JANUEK010000006">
    <property type="protein sequence ID" value="MCS4280754.1"/>
    <property type="molecule type" value="Genomic_DNA"/>
</dbReference>
<evidence type="ECO:0000256" key="4">
    <source>
        <dbReference type="ARBA" id="ARBA00022630"/>
    </source>
</evidence>
<evidence type="ECO:0000256" key="11">
    <source>
        <dbReference type="ARBA" id="ARBA00067136"/>
    </source>
</evidence>
<accession>A0AAW5PLE8</accession>
<sequence>MSVSPLLERADTFCRRFALQAPILLAPMAGACPVPLSAALANAGSMGAMGAVLSQPQDIVAWMNDFRAQSAGPAQVNVWIPDPLPSRDADAEAATRRFLAQWGPDVPASAADAGPADVDAQFDALIEARPAVASTIMGVFSAAQVQRLKDVGIAWIACATTLAEARAAQAAGADAVVAQGFEAGGHRGAFDPDAAERQLVGLFALLPRLADHLDVPVIAAGGIADGRGIAAALTLGASAVQVGTAFLRTPECQLNPAWSQALANAEPEDTWPTRAFSGRLGRGLATAYVRSAASADAPPPRPYPVQRGLTAPMRAQAGRDNNLDAMQAWAGQSAWMAPARPAAEVLQQMWADAKALLG</sequence>
<dbReference type="Proteomes" id="UP001320691">
    <property type="component" value="Unassembled WGS sequence"/>
</dbReference>
<dbReference type="AlphaFoldDB" id="A0AAW5PLE8"/>
<evidence type="ECO:0000256" key="10">
    <source>
        <dbReference type="ARBA" id="ARBA00049401"/>
    </source>
</evidence>